<dbReference type="PANTHER" id="PTHR10724:SF7">
    <property type="entry name" value="SMALL RIBOSOMAL SUBUNIT PROTEIN BS1C"/>
    <property type="match status" value="1"/>
</dbReference>
<gene>
    <name evidence="5" type="ORF">J4557_30150</name>
</gene>
<keyword evidence="3" id="KW-0687">Ribonucleoprotein</keyword>
<dbReference type="RefSeq" id="WP_208270134.1">
    <property type="nucleotide sequence ID" value="NZ_BAAAGM010000043.1"/>
</dbReference>
<proteinExistence type="inferred from homology"/>
<sequence length="263" mass="28671">MPEPDIAPQNFLRTLRPGDRCGGVVADDRRQELSVVLDGFPARPLGVVGPLDRSWRDPRAPIEPGRRITAVVLSADPDRGRAWLSLAATEHPELWAFLEGRRTGERLPGVVAAIERFGVFVDLDDGPRHPVHPGVGFVTVPELSWRRLDAPSDAVRVGQRVTCEFLQFDTTNGEARLSLRATRPDPFRAFARGHRAGDVLDGTVTKVVPFGAFVRVADGIEGLLRDVPDGDVRAGDAVAVVVGEIDAERRRVAFSDRARGGRS</sequence>
<dbReference type="Gene3D" id="2.40.50.140">
    <property type="entry name" value="Nucleic acid-binding proteins"/>
    <property type="match status" value="2"/>
</dbReference>
<comment type="caution">
    <text evidence="5">The sequence shown here is derived from an EMBL/GenBank/DDBJ whole genome shotgun (WGS) entry which is preliminary data.</text>
</comment>
<evidence type="ECO:0000259" key="4">
    <source>
        <dbReference type="PROSITE" id="PS50126"/>
    </source>
</evidence>
<reference evidence="5 6" key="1">
    <citation type="submission" date="2021-03" db="EMBL/GenBank/DDBJ databases">
        <authorList>
            <person name="Kanchanasin P."/>
            <person name="Saeng-In P."/>
            <person name="Phongsopitanun W."/>
            <person name="Yuki M."/>
            <person name="Kudo T."/>
            <person name="Ohkuma M."/>
            <person name="Tanasupawat S."/>
        </authorList>
    </citation>
    <scope>NUCLEOTIDE SEQUENCE [LARGE SCALE GENOMIC DNA]</scope>
    <source>
        <strain evidence="5 6">L46</strain>
    </source>
</reference>
<organism evidence="5 6">
    <name type="scientific">Actinomadura nitritigenes</name>
    <dbReference type="NCBI Taxonomy" id="134602"/>
    <lineage>
        <taxon>Bacteria</taxon>
        <taxon>Bacillati</taxon>
        <taxon>Actinomycetota</taxon>
        <taxon>Actinomycetes</taxon>
        <taxon>Streptosporangiales</taxon>
        <taxon>Thermomonosporaceae</taxon>
        <taxon>Actinomadura</taxon>
    </lineage>
</organism>
<dbReference type="PROSITE" id="PS50126">
    <property type="entry name" value="S1"/>
    <property type="match status" value="2"/>
</dbReference>
<accession>A0ABS3R6C2</accession>
<feature type="domain" description="S1 motif" evidence="4">
    <location>
        <begin position="104"/>
        <end position="180"/>
    </location>
</feature>
<dbReference type="EMBL" id="JAGEOK010000021">
    <property type="protein sequence ID" value="MBO2441794.1"/>
    <property type="molecule type" value="Genomic_DNA"/>
</dbReference>
<evidence type="ECO:0000313" key="6">
    <source>
        <dbReference type="Proteomes" id="UP000666915"/>
    </source>
</evidence>
<dbReference type="InterPro" id="IPR012340">
    <property type="entry name" value="NA-bd_OB-fold"/>
</dbReference>
<dbReference type="InterPro" id="IPR050437">
    <property type="entry name" value="Ribos_protein_bS1-like"/>
</dbReference>
<evidence type="ECO:0000256" key="3">
    <source>
        <dbReference type="ARBA" id="ARBA00023274"/>
    </source>
</evidence>
<dbReference type="SMART" id="SM00316">
    <property type="entry name" value="S1"/>
    <property type="match status" value="3"/>
</dbReference>
<evidence type="ECO:0000256" key="1">
    <source>
        <dbReference type="ARBA" id="ARBA00006767"/>
    </source>
</evidence>
<dbReference type="SUPFAM" id="SSF50249">
    <property type="entry name" value="Nucleic acid-binding proteins"/>
    <property type="match status" value="2"/>
</dbReference>
<evidence type="ECO:0000256" key="2">
    <source>
        <dbReference type="ARBA" id="ARBA00022980"/>
    </source>
</evidence>
<protein>
    <submittedName>
        <fullName evidence="5">S1 RNA-binding domain-containing protein</fullName>
    </submittedName>
</protein>
<name>A0ABS3R6C2_9ACTN</name>
<dbReference type="PANTHER" id="PTHR10724">
    <property type="entry name" value="30S RIBOSOMAL PROTEIN S1"/>
    <property type="match status" value="1"/>
</dbReference>
<dbReference type="Pfam" id="PF00575">
    <property type="entry name" value="S1"/>
    <property type="match status" value="2"/>
</dbReference>
<dbReference type="InterPro" id="IPR003029">
    <property type="entry name" value="S1_domain"/>
</dbReference>
<keyword evidence="6" id="KW-1185">Reference proteome</keyword>
<feature type="domain" description="S1 motif" evidence="4">
    <location>
        <begin position="197"/>
        <end position="257"/>
    </location>
</feature>
<keyword evidence="2" id="KW-0689">Ribosomal protein</keyword>
<evidence type="ECO:0000313" key="5">
    <source>
        <dbReference type="EMBL" id="MBO2441794.1"/>
    </source>
</evidence>
<dbReference type="Proteomes" id="UP000666915">
    <property type="component" value="Unassembled WGS sequence"/>
</dbReference>
<comment type="similarity">
    <text evidence="1">Belongs to the bacterial ribosomal protein bS1 family.</text>
</comment>